<organism evidence="17 18">
    <name type="scientific">Halioxenophilus aromaticivorans</name>
    <dbReference type="NCBI Taxonomy" id="1306992"/>
    <lineage>
        <taxon>Bacteria</taxon>
        <taxon>Pseudomonadati</taxon>
        <taxon>Pseudomonadota</taxon>
        <taxon>Gammaproteobacteria</taxon>
        <taxon>Alteromonadales</taxon>
        <taxon>Alteromonadaceae</taxon>
        <taxon>Halioxenophilus</taxon>
    </lineage>
</organism>
<dbReference type="EC" id="2.7.1.33" evidence="6 16"/>
<keyword evidence="11 16" id="KW-0067">ATP-binding</keyword>
<keyword evidence="7 16" id="KW-0963">Cytoplasm</keyword>
<evidence type="ECO:0000256" key="10">
    <source>
        <dbReference type="ARBA" id="ARBA00022777"/>
    </source>
</evidence>
<evidence type="ECO:0000256" key="3">
    <source>
        <dbReference type="ARBA" id="ARBA00004496"/>
    </source>
</evidence>
<evidence type="ECO:0000313" key="18">
    <source>
        <dbReference type="Proteomes" id="UP001409585"/>
    </source>
</evidence>
<dbReference type="GO" id="GO:0046872">
    <property type="term" value="F:metal ion binding"/>
    <property type="evidence" value="ECO:0007669"/>
    <property type="project" value="UniProtKB-KW"/>
</dbReference>
<dbReference type="InterPro" id="IPR043129">
    <property type="entry name" value="ATPase_NBD"/>
</dbReference>
<feature type="binding site" evidence="16">
    <location>
        <position position="133"/>
    </location>
    <ligand>
        <name>ATP</name>
        <dbReference type="ChEBI" id="CHEBI:30616"/>
    </ligand>
</feature>
<evidence type="ECO:0000256" key="15">
    <source>
        <dbReference type="ARBA" id="ARBA00040883"/>
    </source>
</evidence>
<comment type="caution">
    <text evidence="17">The sequence shown here is derived from an EMBL/GenBank/DDBJ whole genome shotgun (WGS) entry which is preliminary data.</text>
</comment>
<dbReference type="InterPro" id="IPR004619">
    <property type="entry name" value="Type_III_PanK"/>
</dbReference>
<dbReference type="Pfam" id="PF03309">
    <property type="entry name" value="Pan_kinase"/>
    <property type="match status" value="1"/>
</dbReference>
<evidence type="ECO:0000256" key="16">
    <source>
        <dbReference type="HAMAP-Rule" id="MF_01274"/>
    </source>
</evidence>
<keyword evidence="13 16" id="KW-0173">Coenzyme A biosynthesis</keyword>
<evidence type="ECO:0000256" key="1">
    <source>
        <dbReference type="ARBA" id="ARBA00001206"/>
    </source>
</evidence>
<keyword evidence="9 16" id="KW-0547">Nucleotide-binding</keyword>
<dbReference type="GO" id="GO:0005524">
    <property type="term" value="F:ATP binding"/>
    <property type="evidence" value="ECO:0007669"/>
    <property type="project" value="UniProtKB-UniRule"/>
</dbReference>
<accession>A0AAV3U7L1</accession>
<evidence type="ECO:0000256" key="8">
    <source>
        <dbReference type="ARBA" id="ARBA00022679"/>
    </source>
</evidence>
<dbReference type="NCBIfam" id="TIGR00671">
    <property type="entry name" value="baf"/>
    <property type="match status" value="1"/>
</dbReference>
<proteinExistence type="inferred from homology"/>
<comment type="pathway">
    <text evidence="4 16">Cofactor biosynthesis; coenzyme A biosynthesis; CoA from (R)-pantothenate: step 1/5.</text>
</comment>
<reference evidence="18" key="1">
    <citation type="journal article" date="2019" name="Int. J. Syst. Evol. Microbiol.">
        <title>The Global Catalogue of Microorganisms (GCM) 10K type strain sequencing project: providing services to taxonomists for standard genome sequencing and annotation.</title>
        <authorList>
            <consortium name="The Broad Institute Genomics Platform"/>
            <consortium name="The Broad Institute Genome Sequencing Center for Infectious Disease"/>
            <person name="Wu L."/>
            <person name="Ma J."/>
        </authorList>
    </citation>
    <scope>NUCLEOTIDE SEQUENCE [LARGE SCALE GENOMIC DNA]</scope>
    <source>
        <strain evidence="18">JCM 19134</strain>
    </source>
</reference>
<dbReference type="PANTHER" id="PTHR34265">
    <property type="entry name" value="TYPE III PANTOTHENATE KINASE"/>
    <property type="match status" value="1"/>
</dbReference>
<evidence type="ECO:0000256" key="5">
    <source>
        <dbReference type="ARBA" id="ARBA00011738"/>
    </source>
</evidence>
<keyword evidence="16" id="KW-0479">Metal-binding</keyword>
<evidence type="ECO:0000256" key="9">
    <source>
        <dbReference type="ARBA" id="ARBA00022741"/>
    </source>
</evidence>
<sequence>MRLEVDQGNTRVKWRLSSVQGVHAEGSHLNLSAASELVNGVELALGQGEGITSAALASVAGAEHQQALVDALQVTFGVTAFLARSEPSRSVAGVAVMNGYDDPLSLGVDRWLAVIAAVAEFPGVPLVVVDAGSAINIEVIAPDGRYLGGYIAPGLSMMSKALLNNTGRVMFDVVEKAIMAPGINTAQAVAGGVGLAAMGLVDRVLGYAQSSWPGQPVTLIVAGGDGNDLIDGFRGALYRPNLVLDGLSIMASNGVGAVD</sequence>
<comment type="function">
    <text evidence="16">Catalyzes the phosphorylation of pantothenate (Pan), the first step in CoA biosynthesis.</text>
</comment>
<comment type="subcellular location">
    <subcellularLocation>
        <location evidence="3 16">Cytoplasm</location>
    </subcellularLocation>
</comment>
<dbReference type="HAMAP" id="MF_01274">
    <property type="entry name" value="Pantothen_kinase_3"/>
    <property type="match status" value="1"/>
</dbReference>
<keyword evidence="12 16" id="KW-0630">Potassium</keyword>
<dbReference type="GO" id="GO:0015937">
    <property type="term" value="P:coenzyme A biosynthetic process"/>
    <property type="evidence" value="ECO:0007669"/>
    <property type="project" value="UniProtKB-UniRule"/>
</dbReference>
<evidence type="ECO:0000313" key="17">
    <source>
        <dbReference type="EMBL" id="GAA4954404.1"/>
    </source>
</evidence>
<dbReference type="RefSeq" id="WP_345426250.1">
    <property type="nucleotide sequence ID" value="NZ_AP031496.1"/>
</dbReference>
<dbReference type="GO" id="GO:0005737">
    <property type="term" value="C:cytoplasm"/>
    <property type="evidence" value="ECO:0007669"/>
    <property type="project" value="UniProtKB-SubCell"/>
</dbReference>
<comment type="cofactor">
    <cofactor evidence="16">
        <name>NH4(+)</name>
        <dbReference type="ChEBI" id="CHEBI:28938"/>
    </cofactor>
    <cofactor evidence="16">
        <name>K(+)</name>
        <dbReference type="ChEBI" id="CHEBI:29103"/>
    </cofactor>
    <text evidence="16">A monovalent cation. Ammonium or potassium.</text>
</comment>
<gene>
    <name evidence="16" type="primary">coaX</name>
    <name evidence="17" type="ORF">GCM10025791_38220</name>
</gene>
<dbReference type="GO" id="GO:0004594">
    <property type="term" value="F:pantothenate kinase activity"/>
    <property type="evidence" value="ECO:0007669"/>
    <property type="project" value="UniProtKB-UniRule"/>
</dbReference>
<dbReference type="Gene3D" id="3.30.420.40">
    <property type="match status" value="2"/>
</dbReference>
<feature type="binding site" evidence="16">
    <location>
        <position position="100"/>
    </location>
    <ligand>
        <name>substrate</name>
    </ligand>
</feature>
<dbReference type="EMBL" id="BAABLX010000060">
    <property type="protein sequence ID" value="GAA4954404.1"/>
    <property type="molecule type" value="Genomic_DNA"/>
</dbReference>
<evidence type="ECO:0000256" key="11">
    <source>
        <dbReference type="ARBA" id="ARBA00022840"/>
    </source>
</evidence>
<protein>
    <recommendedName>
        <fullName evidence="15 16">Type III pantothenate kinase</fullName>
        <ecNumber evidence="6 16">2.7.1.33</ecNumber>
    </recommendedName>
    <alternativeName>
        <fullName evidence="16">PanK-III</fullName>
    </alternativeName>
    <alternativeName>
        <fullName evidence="16">Pantothenic acid kinase</fullName>
    </alternativeName>
</protein>
<evidence type="ECO:0000256" key="6">
    <source>
        <dbReference type="ARBA" id="ARBA00012102"/>
    </source>
</evidence>
<feature type="binding site" evidence="16">
    <location>
        <begin position="107"/>
        <end position="110"/>
    </location>
    <ligand>
        <name>substrate</name>
    </ligand>
</feature>
<comment type="cofactor">
    <cofactor evidence="2">
        <name>K(+)</name>
        <dbReference type="ChEBI" id="CHEBI:29103"/>
    </cofactor>
</comment>
<keyword evidence="8 16" id="KW-0808">Transferase</keyword>
<evidence type="ECO:0000256" key="2">
    <source>
        <dbReference type="ARBA" id="ARBA00001958"/>
    </source>
</evidence>
<comment type="catalytic activity">
    <reaction evidence="1 16">
        <text>(R)-pantothenate + ATP = (R)-4'-phosphopantothenate + ADP + H(+)</text>
        <dbReference type="Rhea" id="RHEA:16373"/>
        <dbReference type="ChEBI" id="CHEBI:10986"/>
        <dbReference type="ChEBI" id="CHEBI:15378"/>
        <dbReference type="ChEBI" id="CHEBI:29032"/>
        <dbReference type="ChEBI" id="CHEBI:30616"/>
        <dbReference type="ChEBI" id="CHEBI:456216"/>
        <dbReference type="EC" id="2.7.1.33"/>
    </reaction>
</comment>
<evidence type="ECO:0000256" key="12">
    <source>
        <dbReference type="ARBA" id="ARBA00022958"/>
    </source>
</evidence>
<keyword evidence="18" id="KW-1185">Reference proteome</keyword>
<evidence type="ECO:0000256" key="7">
    <source>
        <dbReference type="ARBA" id="ARBA00022490"/>
    </source>
</evidence>
<name>A0AAV3U7L1_9ALTE</name>
<evidence type="ECO:0000256" key="13">
    <source>
        <dbReference type="ARBA" id="ARBA00022993"/>
    </source>
</evidence>
<feature type="active site" description="Proton acceptor" evidence="16">
    <location>
        <position position="109"/>
    </location>
</feature>
<dbReference type="PANTHER" id="PTHR34265:SF1">
    <property type="entry name" value="TYPE III PANTOTHENATE KINASE"/>
    <property type="match status" value="1"/>
</dbReference>
<dbReference type="AlphaFoldDB" id="A0AAV3U7L1"/>
<evidence type="ECO:0000256" key="14">
    <source>
        <dbReference type="ARBA" id="ARBA00038036"/>
    </source>
</evidence>
<feature type="binding site" evidence="16">
    <location>
        <position position="130"/>
    </location>
    <ligand>
        <name>K(+)</name>
        <dbReference type="ChEBI" id="CHEBI:29103"/>
    </ligand>
</feature>
<comment type="similarity">
    <text evidence="14 16">Belongs to the type III pantothenate kinase family.</text>
</comment>
<feature type="binding site" evidence="16">
    <location>
        <begin position="6"/>
        <end position="13"/>
    </location>
    <ligand>
        <name>ATP</name>
        <dbReference type="ChEBI" id="CHEBI:30616"/>
    </ligand>
</feature>
<dbReference type="CDD" id="cd24015">
    <property type="entry name" value="ASKHA_NBD_PanK-III"/>
    <property type="match status" value="1"/>
</dbReference>
<comment type="subunit">
    <text evidence="5 16">Homodimer.</text>
</comment>
<feature type="binding site" evidence="16">
    <location>
        <position position="185"/>
    </location>
    <ligand>
        <name>substrate</name>
    </ligand>
</feature>
<dbReference type="Proteomes" id="UP001409585">
    <property type="component" value="Unassembled WGS sequence"/>
</dbReference>
<keyword evidence="10 16" id="KW-0418">Kinase</keyword>
<evidence type="ECO:0000256" key="4">
    <source>
        <dbReference type="ARBA" id="ARBA00005225"/>
    </source>
</evidence>
<dbReference type="SUPFAM" id="SSF53067">
    <property type="entry name" value="Actin-like ATPase domain"/>
    <property type="match status" value="2"/>
</dbReference>